<comment type="caution">
    <text evidence="2">The sequence shown here is derived from an EMBL/GenBank/DDBJ whole genome shotgun (WGS) entry which is preliminary data.</text>
</comment>
<feature type="region of interest" description="Disordered" evidence="1">
    <location>
        <begin position="1"/>
        <end position="37"/>
    </location>
</feature>
<sequence>MPKLPTPGQESHLPQSISTKASPTTPPPPPPFPTSPVLNTLPPLQSLHIPIVPLLHSEIPIWFPFFQERPLKFRDDVFTVACYRNLFYMDEVGASLATWDPKIFG</sequence>
<evidence type="ECO:0000313" key="3">
    <source>
        <dbReference type="Proteomes" id="UP001630127"/>
    </source>
</evidence>
<name>A0ABD3ASX4_9GENT</name>
<feature type="compositionally biased region" description="Pro residues" evidence="1">
    <location>
        <begin position="24"/>
        <end position="34"/>
    </location>
</feature>
<organism evidence="2 3">
    <name type="scientific">Cinchona calisaya</name>
    <dbReference type="NCBI Taxonomy" id="153742"/>
    <lineage>
        <taxon>Eukaryota</taxon>
        <taxon>Viridiplantae</taxon>
        <taxon>Streptophyta</taxon>
        <taxon>Embryophyta</taxon>
        <taxon>Tracheophyta</taxon>
        <taxon>Spermatophyta</taxon>
        <taxon>Magnoliopsida</taxon>
        <taxon>eudicotyledons</taxon>
        <taxon>Gunneridae</taxon>
        <taxon>Pentapetalae</taxon>
        <taxon>asterids</taxon>
        <taxon>lamiids</taxon>
        <taxon>Gentianales</taxon>
        <taxon>Rubiaceae</taxon>
        <taxon>Cinchonoideae</taxon>
        <taxon>Cinchoneae</taxon>
        <taxon>Cinchona</taxon>
    </lineage>
</organism>
<proteinExistence type="predicted"/>
<dbReference type="EMBL" id="JBJUIK010000002">
    <property type="protein sequence ID" value="KAL3534171.1"/>
    <property type="molecule type" value="Genomic_DNA"/>
</dbReference>
<keyword evidence="3" id="KW-1185">Reference proteome</keyword>
<dbReference type="AlphaFoldDB" id="A0ABD3ASX4"/>
<reference evidence="2 3" key="1">
    <citation type="submission" date="2024-11" db="EMBL/GenBank/DDBJ databases">
        <title>A near-complete genome assembly of Cinchona calisaya.</title>
        <authorList>
            <person name="Lian D.C."/>
            <person name="Zhao X.W."/>
            <person name="Wei L."/>
        </authorList>
    </citation>
    <scope>NUCLEOTIDE SEQUENCE [LARGE SCALE GENOMIC DNA]</scope>
    <source>
        <tissue evidence="2">Nenye</tissue>
    </source>
</reference>
<dbReference type="Proteomes" id="UP001630127">
    <property type="component" value="Unassembled WGS sequence"/>
</dbReference>
<gene>
    <name evidence="2" type="ORF">ACH5RR_002632</name>
</gene>
<accession>A0ABD3ASX4</accession>
<evidence type="ECO:0000313" key="2">
    <source>
        <dbReference type="EMBL" id="KAL3534171.1"/>
    </source>
</evidence>
<evidence type="ECO:0000256" key="1">
    <source>
        <dbReference type="SAM" id="MobiDB-lite"/>
    </source>
</evidence>
<protein>
    <submittedName>
        <fullName evidence="2">Uncharacterized protein</fullName>
    </submittedName>
</protein>